<keyword evidence="1" id="KW-0812">Transmembrane</keyword>
<evidence type="ECO:0000313" key="3">
    <source>
        <dbReference type="Proteomes" id="UP000037122"/>
    </source>
</evidence>
<evidence type="ECO:0000313" key="2">
    <source>
        <dbReference type="EMBL" id="KND99021.1"/>
    </source>
</evidence>
<organism evidence="2 3">
    <name type="scientific">Candidozyma auris</name>
    <name type="common">Yeast</name>
    <name type="synonym">Candida auris</name>
    <dbReference type="NCBI Taxonomy" id="498019"/>
    <lineage>
        <taxon>Eukaryota</taxon>
        <taxon>Fungi</taxon>
        <taxon>Dikarya</taxon>
        <taxon>Ascomycota</taxon>
        <taxon>Saccharomycotina</taxon>
        <taxon>Pichiomycetes</taxon>
        <taxon>Metschnikowiaceae</taxon>
        <taxon>Candidozyma</taxon>
    </lineage>
</organism>
<accession>A0A0L0NXW7</accession>
<name>A0A0L0NXW7_CANAR</name>
<dbReference type="VEuPathDB" id="FungiDB:QG37_04083"/>
<keyword evidence="1" id="KW-0472">Membrane</keyword>
<reference evidence="3" key="1">
    <citation type="journal article" date="2015" name="BMC Genomics">
        <title>Draft genome of a commonly misdiagnosed multidrug resistant pathogen Candida auris.</title>
        <authorList>
            <person name="Chatterjee S."/>
            <person name="Alampalli S.V."/>
            <person name="Nageshan R.K."/>
            <person name="Chettiar S.T."/>
            <person name="Joshi S."/>
            <person name="Tatu U.S."/>
        </authorList>
    </citation>
    <scope>NUCLEOTIDE SEQUENCE [LARGE SCALE GENOMIC DNA]</scope>
    <source>
        <strain evidence="3">6684</strain>
    </source>
</reference>
<comment type="caution">
    <text evidence="2">The sequence shown here is derived from an EMBL/GenBank/DDBJ whole genome shotgun (WGS) entry which is preliminary data.</text>
</comment>
<dbReference type="AlphaFoldDB" id="A0A0L0NXW7"/>
<protein>
    <submittedName>
        <fullName evidence="2">Uncharacterized protein</fullName>
    </submittedName>
</protein>
<dbReference type="Proteomes" id="UP000037122">
    <property type="component" value="Unassembled WGS sequence"/>
</dbReference>
<evidence type="ECO:0000256" key="1">
    <source>
        <dbReference type="SAM" id="Phobius"/>
    </source>
</evidence>
<feature type="transmembrane region" description="Helical" evidence="1">
    <location>
        <begin position="12"/>
        <end position="35"/>
    </location>
</feature>
<proteinExistence type="predicted"/>
<sequence>MGFPGEVAYCQLQLMSTLILLVKPPTFEAFFFFLLKDREKWGQAENSCLRPIVSASLGEVPVCANERSERKIIRQP</sequence>
<gene>
    <name evidence="2" type="ORF">QG37_04083</name>
</gene>
<keyword evidence="1" id="KW-1133">Transmembrane helix</keyword>
<dbReference type="EMBL" id="LGST01000027">
    <property type="protein sequence ID" value="KND99021.1"/>
    <property type="molecule type" value="Genomic_DNA"/>
</dbReference>